<dbReference type="GO" id="GO:0046165">
    <property type="term" value="P:alcohol biosynthetic process"/>
    <property type="evidence" value="ECO:0007669"/>
    <property type="project" value="UniProtKB-ARBA"/>
</dbReference>
<dbReference type="InterPro" id="IPR033749">
    <property type="entry name" value="Polyprenyl_synt_CS"/>
</dbReference>
<dbReference type="CDD" id="cd00685">
    <property type="entry name" value="Trans_IPPS_HT"/>
    <property type="match status" value="1"/>
</dbReference>
<name>A0A9P4LVW5_9PEZI</name>
<evidence type="ECO:0000313" key="6">
    <source>
        <dbReference type="EMBL" id="KAF2087915.1"/>
    </source>
</evidence>
<evidence type="ECO:0000256" key="5">
    <source>
        <dbReference type="SAM" id="MobiDB-lite"/>
    </source>
</evidence>
<evidence type="ECO:0000256" key="4">
    <source>
        <dbReference type="RuleBase" id="RU004466"/>
    </source>
</evidence>
<dbReference type="GO" id="GO:0004659">
    <property type="term" value="F:prenyltransferase activity"/>
    <property type="evidence" value="ECO:0007669"/>
    <property type="project" value="InterPro"/>
</dbReference>
<accession>A0A9P4LVW5</accession>
<proteinExistence type="inferred from homology"/>
<comment type="similarity">
    <text evidence="4">Belongs to the FPP/GGPP synthase family.</text>
</comment>
<dbReference type="SFLD" id="SFLDS00005">
    <property type="entry name" value="Isoprenoid_Synthase_Type_I"/>
    <property type="match status" value="1"/>
</dbReference>
<dbReference type="EMBL" id="ML978718">
    <property type="protein sequence ID" value="KAF2087915.1"/>
    <property type="molecule type" value="Genomic_DNA"/>
</dbReference>
<gene>
    <name evidence="6" type="ORF">K490DRAFT_40887</name>
</gene>
<feature type="compositionally biased region" description="Low complexity" evidence="5">
    <location>
        <begin position="63"/>
        <end position="77"/>
    </location>
</feature>
<evidence type="ECO:0000256" key="1">
    <source>
        <dbReference type="ARBA" id="ARBA00022679"/>
    </source>
</evidence>
<evidence type="ECO:0000256" key="2">
    <source>
        <dbReference type="ARBA" id="ARBA00022723"/>
    </source>
</evidence>
<dbReference type="AlphaFoldDB" id="A0A9P4LVW5"/>
<dbReference type="GO" id="GO:0043386">
    <property type="term" value="P:mycotoxin biosynthetic process"/>
    <property type="evidence" value="ECO:0007669"/>
    <property type="project" value="UniProtKB-ARBA"/>
</dbReference>
<dbReference type="Pfam" id="PF00348">
    <property type="entry name" value="polyprenyl_synt"/>
    <property type="match status" value="1"/>
</dbReference>
<organism evidence="6 7">
    <name type="scientific">Saccharata proteae CBS 121410</name>
    <dbReference type="NCBI Taxonomy" id="1314787"/>
    <lineage>
        <taxon>Eukaryota</taxon>
        <taxon>Fungi</taxon>
        <taxon>Dikarya</taxon>
        <taxon>Ascomycota</taxon>
        <taxon>Pezizomycotina</taxon>
        <taxon>Dothideomycetes</taxon>
        <taxon>Dothideomycetes incertae sedis</taxon>
        <taxon>Botryosphaeriales</taxon>
        <taxon>Saccharataceae</taxon>
        <taxon>Saccharata</taxon>
    </lineage>
</organism>
<dbReference type="OrthoDB" id="6921389at2759"/>
<dbReference type="PROSITE" id="PS00723">
    <property type="entry name" value="POLYPRENYL_SYNTHASE_1"/>
    <property type="match status" value="1"/>
</dbReference>
<dbReference type="SUPFAM" id="SSF48576">
    <property type="entry name" value="Terpenoid synthases"/>
    <property type="match status" value="1"/>
</dbReference>
<dbReference type="Proteomes" id="UP000799776">
    <property type="component" value="Unassembled WGS sequence"/>
</dbReference>
<dbReference type="GO" id="GO:0008299">
    <property type="term" value="P:isoprenoid biosynthetic process"/>
    <property type="evidence" value="ECO:0007669"/>
    <property type="project" value="InterPro"/>
</dbReference>
<keyword evidence="7" id="KW-1185">Reference proteome</keyword>
<dbReference type="Gene3D" id="1.10.600.10">
    <property type="entry name" value="Farnesyl Diphosphate Synthase"/>
    <property type="match status" value="1"/>
</dbReference>
<keyword evidence="3" id="KW-0460">Magnesium</keyword>
<comment type="caution">
    <text evidence="6">The sequence shown here is derived from an EMBL/GenBank/DDBJ whole genome shotgun (WGS) entry which is preliminary data.</text>
</comment>
<reference evidence="6" key="1">
    <citation type="journal article" date="2020" name="Stud. Mycol.">
        <title>101 Dothideomycetes genomes: a test case for predicting lifestyles and emergence of pathogens.</title>
        <authorList>
            <person name="Haridas S."/>
            <person name="Albert R."/>
            <person name="Binder M."/>
            <person name="Bloem J."/>
            <person name="Labutti K."/>
            <person name="Salamov A."/>
            <person name="Andreopoulos B."/>
            <person name="Baker S."/>
            <person name="Barry K."/>
            <person name="Bills G."/>
            <person name="Bluhm B."/>
            <person name="Cannon C."/>
            <person name="Castanera R."/>
            <person name="Culley D."/>
            <person name="Daum C."/>
            <person name="Ezra D."/>
            <person name="Gonzalez J."/>
            <person name="Henrissat B."/>
            <person name="Kuo A."/>
            <person name="Liang C."/>
            <person name="Lipzen A."/>
            <person name="Lutzoni F."/>
            <person name="Magnuson J."/>
            <person name="Mondo S."/>
            <person name="Nolan M."/>
            <person name="Ohm R."/>
            <person name="Pangilinan J."/>
            <person name="Park H.-J."/>
            <person name="Ramirez L."/>
            <person name="Alfaro M."/>
            <person name="Sun H."/>
            <person name="Tritt A."/>
            <person name="Yoshinaga Y."/>
            <person name="Zwiers L.-H."/>
            <person name="Turgeon B."/>
            <person name="Goodwin S."/>
            <person name="Spatafora J."/>
            <person name="Crous P."/>
            <person name="Grigoriev I."/>
        </authorList>
    </citation>
    <scope>NUCLEOTIDE SEQUENCE</scope>
    <source>
        <strain evidence="6">CBS 121410</strain>
    </source>
</reference>
<sequence>MATHSLQSPNAIPPRTSSYGITNPAPFQAANPQRAVLRPLSETDWISSSRKSSHTALHPGSMSPQASPTSPTSPKQTHAYPVPMTPPPPEPIKDIGNELIYGKGSGWSNEKEKILLGPYEYLYGHPGKDIRSQLISAFNAWLQVPEDSLAIITRVVGMLHTASLLVDDVEDSSMLRRGVPVANSIFGTAQTINSANYVYFLALQSLSSLKNPAAMTIFTEELLNLHRGQGMDLFWRDTLTCPSEADYLEMVGNKTGGLFRLAVKLMQAESAKDIDCVPLVNTIGLLFQILDDHLNLSSPRLSLQKGFAEDLTEGKFSFPVIHAIRSDPENLVLINILKQKTTDQEVKKYAVGYLERMGSFEYSRGVIGNLRAKAQREVERVEGVVGKGEGGEGIRAILERMKVE</sequence>
<evidence type="ECO:0000256" key="3">
    <source>
        <dbReference type="ARBA" id="ARBA00022842"/>
    </source>
</evidence>
<dbReference type="GO" id="GO:0046872">
    <property type="term" value="F:metal ion binding"/>
    <property type="evidence" value="ECO:0007669"/>
    <property type="project" value="UniProtKB-KW"/>
</dbReference>
<feature type="compositionally biased region" description="Polar residues" evidence="5">
    <location>
        <begin position="1"/>
        <end position="21"/>
    </location>
</feature>
<protein>
    <submittedName>
        <fullName evidence="6">Terpenoid synthase</fullName>
    </submittedName>
</protein>
<keyword evidence="1 4" id="KW-0808">Transferase</keyword>
<evidence type="ECO:0000313" key="7">
    <source>
        <dbReference type="Proteomes" id="UP000799776"/>
    </source>
</evidence>
<feature type="region of interest" description="Disordered" evidence="5">
    <location>
        <begin position="1"/>
        <end position="91"/>
    </location>
</feature>
<dbReference type="InterPro" id="IPR000092">
    <property type="entry name" value="Polyprenyl_synt"/>
</dbReference>
<dbReference type="PANTHER" id="PTHR12001">
    <property type="entry name" value="GERANYLGERANYL PYROPHOSPHATE SYNTHASE"/>
    <property type="match status" value="1"/>
</dbReference>
<dbReference type="PANTHER" id="PTHR12001:SF44">
    <property type="entry name" value="GERANYLGERANYL PYROPHOSPHATE SYNTHASE"/>
    <property type="match status" value="1"/>
</dbReference>
<dbReference type="InterPro" id="IPR008949">
    <property type="entry name" value="Isoprenoid_synthase_dom_sf"/>
</dbReference>
<keyword evidence="2" id="KW-0479">Metal-binding</keyword>